<name>A0A4Q0M475_9HYPH</name>
<evidence type="ECO:0000313" key="1">
    <source>
        <dbReference type="EMBL" id="RXF67416.1"/>
    </source>
</evidence>
<accession>A0A4Q0M475</accession>
<protein>
    <submittedName>
        <fullName evidence="1">Uncharacterized protein</fullName>
    </submittedName>
</protein>
<comment type="caution">
    <text evidence="1">The sequence shown here is derived from an EMBL/GenBank/DDBJ whole genome shotgun (WGS) entry which is preliminary data.</text>
</comment>
<dbReference type="RefSeq" id="WP_128779472.1">
    <property type="nucleotide sequence ID" value="NZ_RYFI01000033.1"/>
</dbReference>
<proteinExistence type="predicted"/>
<keyword evidence="2" id="KW-1185">Reference proteome</keyword>
<reference evidence="1 2" key="1">
    <citation type="submission" date="2018-12" db="EMBL/GenBank/DDBJ databases">
        <title>bacterium Hansschlegelia zhihuaiae S113.</title>
        <authorList>
            <person name="He J."/>
        </authorList>
    </citation>
    <scope>NUCLEOTIDE SEQUENCE [LARGE SCALE GENOMIC DNA]</scope>
    <source>
        <strain evidence="1 2">S 113</strain>
    </source>
</reference>
<dbReference type="AlphaFoldDB" id="A0A4Q0M475"/>
<dbReference type="EMBL" id="RYFI01000033">
    <property type="protein sequence ID" value="RXF67416.1"/>
    <property type="molecule type" value="Genomic_DNA"/>
</dbReference>
<dbReference type="Proteomes" id="UP000289708">
    <property type="component" value="Unassembled WGS sequence"/>
</dbReference>
<organism evidence="1 2">
    <name type="scientific">Hansschlegelia zhihuaiae</name>
    <dbReference type="NCBI Taxonomy" id="405005"/>
    <lineage>
        <taxon>Bacteria</taxon>
        <taxon>Pseudomonadati</taxon>
        <taxon>Pseudomonadota</taxon>
        <taxon>Alphaproteobacteria</taxon>
        <taxon>Hyphomicrobiales</taxon>
        <taxon>Methylopilaceae</taxon>
        <taxon>Hansschlegelia</taxon>
    </lineage>
</organism>
<gene>
    <name evidence="1" type="ORF">EK403_21305</name>
</gene>
<sequence length="80" mass="8424">MNNRGCVVAESGKKNDPIAKRLIAQQAKLAEAAKSGTDVQAVMIETLGLIAEGVAKSNRDIHAMRQKKAGKKAVAAKPKV</sequence>
<evidence type="ECO:0000313" key="2">
    <source>
        <dbReference type="Proteomes" id="UP000289708"/>
    </source>
</evidence>